<keyword evidence="2" id="KW-1185">Reference proteome</keyword>
<dbReference type="EMBL" id="JBHSBA010000003">
    <property type="protein sequence ID" value="MFC4124900.1"/>
    <property type="molecule type" value="Genomic_DNA"/>
</dbReference>
<organism evidence="1 2">
    <name type="scientific">Nocardia rhizosphaerae</name>
    <dbReference type="NCBI Taxonomy" id="1691571"/>
    <lineage>
        <taxon>Bacteria</taxon>
        <taxon>Bacillati</taxon>
        <taxon>Actinomycetota</taxon>
        <taxon>Actinomycetes</taxon>
        <taxon>Mycobacteriales</taxon>
        <taxon>Nocardiaceae</taxon>
        <taxon>Nocardia</taxon>
    </lineage>
</organism>
<evidence type="ECO:0000313" key="1">
    <source>
        <dbReference type="EMBL" id="MFC4124900.1"/>
    </source>
</evidence>
<protein>
    <submittedName>
        <fullName evidence="1">Uncharacterized protein</fullName>
    </submittedName>
</protein>
<evidence type="ECO:0000313" key="2">
    <source>
        <dbReference type="Proteomes" id="UP001595767"/>
    </source>
</evidence>
<dbReference type="Proteomes" id="UP001595767">
    <property type="component" value="Unassembled WGS sequence"/>
</dbReference>
<dbReference type="RefSeq" id="WP_378547739.1">
    <property type="nucleotide sequence ID" value="NZ_JBHSBA010000003.1"/>
</dbReference>
<proteinExistence type="predicted"/>
<sequence>MPSDTTGRGLVAEARALAGLLPADDGRISDEVIRRTRTALPALADEIETLRTQLDRIREALAQHPRCDVHPDDDEPITCGWMRAVASVQWALDQATQTTTEEDGDE</sequence>
<accession>A0ABV8L2L5</accession>
<name>A0ABV8L2L5_9NOCA</name>
<reference evidence="2" key="1">
    <citation type="journal article" date="2019" name="Int. J. Syst. Evol. Microbiol.">
        <title>The Global Catalogue of Microorganisms (GCM) 10K type strain sequencing project: providing services to taxonomists for standard genome sequencing and annotation.</title>
        <authorList>
            <consortium name="The Broad Institute Genomics Platform"/>
            <consortium name="The Broad Institute Genome Sequencing Center for Infectious Disease"/>
            <person name="Wu L."/>
            <person name="Ma J."/>
        </authorList>
    </citation>
    <scope>NUCLEOTIDE SEQUENCE [LARGE SCALE GENOMIC DNA]</scope>
    <source>
        <strain evidence="2">CGMCC 4.7204</strain>
    </source>
</reference>
<comment type="caution">
    <text evidence="1">The sequence shown here is derived from an EMBL/GenBank/DDBJ whole genome shotgun (WGS) entry which is preliminary data.</text>
</comment>
<gene>
    <name evidence="1" type="ORF">ACFOW8_08175</name>
</gene>